<feature type="compositionally biased region" description="Acidic residues" evidence="1">
    <location>
        <begin position="97"/>
        <end position="108"/>
    </location>
</feature>
<name>A0ABP0NT43_9DINO</name>
<accession>A0ABP0NT43</accession>
<organism evidence="2 3">
    <name type="scientific">Durusdinium trenchii</name>
    <dbReference type="NCBI Taxonomy" id="1381693"/>
    <lineage>
        <taxon>Eukaryota</taxon>
        <taxon>Sar</taxon>
        <taxon>Alveolata</taxon>
        <taxon>Dinophyceae</taxon>
        <taxon>Suessiales</taxon>
        <taxon>Symbiodiniaceae</taxon>
        <taxon>Durusdinium</taxon>
    </lineage>
</organism>
<feature type="compositionally biased region" description="Acidic residues" evidence="1">
    <location>
        <begin position="33"/>
        <end position="45"/>
    </location>
</feature>
<feature type="compositionally biased region" description="Basic and acidic residues" evidence="1">
    <location>
        <begin position="83"/>
        <end position="96"/>
    </location>
</feature>
<comment type="caution">
    <text evidence="2">The sequence shown here is derived from an EMBL/GenBank/DDBJ whole genome shotgun (WGS) entry which is preliminary data.</text>
</comment>
<dbReference type="EMBL" id="CAXAMM010030113">
    <property type="protein sequence ID" value="CAK9065974.1"/>
    <property type="molecule type" value="Genomic_DNA"/>
</dbReference>
<evidence type="ECO:0000313" key="3">
    <source>
        <dbReference type="Proteomes" id="UP001642464"/>
    </source>
</evidence>
<feature type="region of interest" description="Disordered" evidence="1">
    <location>
        <begin position="1"/>
        <end position="116"/>
    </location>
</feature>
<feature type="compositionally biased region" description="Basic and acidic residues" evidence="1">
    <location>
        <begin position="22"/>
        <end position="32"/>
    </location>
</feature>
<protein>
    <submittedName>
        <fullName evidence="2">Uncharacterized protein</fullName>
    </submittedName>
</protein>
<evidence type="ECO:0000313" key="2">
    <source>
        <dbReference type="EMBL" id="CAK9065974.1"/>
    </source>
</evidence>
<reference evidence="2 3" key="1">
    <citation type="submission" date="2024-02" db="EMBL/GenBank/DDBJ databases">
        <authorList>
            <person name="Chen Y."/>
            <person name="Shah S."/>
            <person name="Dougan E. K."/>
            <person name="Thang M."/>
            <person name="Chan C."/>
        </authorList>
    </citation>
    <scope>NUCLEOTIDE SEQUENCE [LARGE SCALE GENOMIC DNA]</scope>
</reference>
<gene>
    <name evidence="2" type="ORF">SCF082_LOCUS33666</name>
</gene>
<sequence length="253" mass="27554">MTRNDNTLYKFWRPGLSPPKMLRLEEAQKPDDAELDEEEVPEDLGDDPKWERTRTMPASVTSKALAAKAAGDRSTPSVASTTDSDKTAPERIREEKGCEEDAAAEDLGPDPTWNRVNSTPAGSANYVAPQPMFQKGIGLSGAADDAFGPNRRCTTMEQVRGRAMAANMQQGVVPVMMLVPQGMMAPQQMSAGTPYLMSQQCQQPAVMPGSVVQQHPVVQPTGNAMHGNVQPQQDLRQMQAQVLQAAMPEIYED</sequence>
<keyword evidence="3" id="KW-1185">Reference proteome</keyword>
<proteinExistence type="predicted"/>
<evidence type="ECO:0000256" key="1">
    <source>
        <dbReference type="SAM" id="MobiDB-lite"/>
    </source>
</evidence>
<dbReference type="Proteomes" id="UP001642464">
    <property type="component" value="Unassembled WGS sequence"/>
</dbReference>